<feature type="transmembrane region" description="Helical" evidence="6">
    <location>
        <begin position="169"/>
        <end position="192"/>
    </location>
</feature>
<evidence type="ECO:0000256" key="1">
    <source>
        <dbReference type="ARBA" id="ARBA00004651"/>
    </source>
</evidence>
<evidence type="ECO:0000256" key="3">
    <source>
        <dbReference type="ARBA" id="ARBA00022692"/>
    </source>
</evidence>
<feature type="transmembrane region" description="Helical" evidence="6">
    <location>
        <begin position="40"/>
        <end position="60"/>
    </location>
</feature>
<feature type="transmembrane region" description="Helical" evidence="6">
    <location>
        <begin position="376"/>
        <end position="395"/>
    </location>
</feature>
<dbReference type="EMBL" id="LCFD01000002">
    <property type="protein sequence ID" value="KKS87449.1"/>
    <property type="molecule type" value="Genomic_DNA"/>
</dbReference>
<dbReference type="PANTHER" id="PTHR30250:SF11">
    <property type="entry name" value="O-ANTIGEN TRANSPORTER-RELATED"/>
    <property type="match status" value="1"/>
</dbReference>
<feature type="transmembrane region" description="Helical" evidence="6">
    <location>
        <begin position="401"/>
        <end position="423"/>
    </location>
</feature>
<keyword evidence="5 6" id="KW-0472">Membrane</keyword>
<dbReference type="GO" id="GO:0005886">
    <property type="term" value="C:plasma membrane"/>
    <property type="evidence" value="ECO:0007669"/>
    <property type="project" value="UniProtKB-SubCell"/>
</dbReference>
<dbReference type="PANTHER" id="PTHR30250">
    <property type="entry name" value="PST FAMILY PREDICTED COLANIC ACID TRANSPORTER"/>
    <property type="match status" value="1"/>
</dbReference>
<name>A0A0G1CPG0_9BACT</name>
<evidence type="ECO:0000256" key="6">
    <source>
        <dbReference type="SAM" id="Phobius"/>
    </source>
</evidence>
<feature type="transmembrane region" description="Helical" evidence="6">
    <location>
        <begin position="232"/>
        <end position="249"/>
    </location>
</feature>
<keyword evidence="2" id="KW-1003">Cell membrane</keyword>
<evidence type="ECO:0000256" key="5">
    <source>
        <dbReference type="ARBA" id="ARBA00023136"/>
    </source>
</evidence>
<accession>A0A0G1CPG0</accession>
<dbReference type="Proteomes" id="UP000034050">
    <property type="component" value="Unassembled WGS sequence"/>
</dbReference>
<sequence length="425" mass="47499">MKSNNIFPDDSSKFNKIIDLFSKIGNKLNLDLTYFATNSLYGLIQQVIGSVCGIILTYLLGHFVSQTIFGEYNLILSIIGLFTFLSLPGLNTALTQAAGRGYDGALIQSAKLKFVFSLLGIPCLLLYALYYFLHGNRYLAQVLSVAAVSFPLLYTFTNYSFFLTAKRRFTTITILSSLSSIFFLILLSTVIFVSPATLSLTLGFIIATIIPSFVSFWFSLKFVANKKPDPELPHYGFFLTLVQILPWVSGYLGNIILAFFLHARALAIFTVASSFYIIAQQSFMVFYKPITGKLVTQNVRGHLDTLAKHASKLVLLGAFLAGSLWLVVPWLISFFYKSSYQVAVNYAQWLSLVLLPMPIAWVLADMLIYQKKKKPQIFVSIVPPVVKILLFLVLIPKWGIGGLVAVVLLEKFVSPLISLFFLLRD</sequence>
<evidence type="ECO:0000313" key="7">
    <source>
        <dbReference type="EMBL" id="KKS87449.1"/>
    </source>
</evidence>
<feature type="transmembrane region" description="Helical" evidence="6">
    <location>
        <begin position="114"/>
        <end position="132"/>
    </location>
</feature>
<comment type="subcellular location">
    <subcellularLocation>
        <location evidence="1">Cell membrane</location>
        <topology evidence="1">Multi-pass membrane protein</topology>
    </subcellularLocation>
</comment>
<reference evidence="7 8" key="1">
    <citation type="journal article" date="2015" name="Nature">
        <title>rRNA introns, odd ribosomes, and small enigmatic genomes across a large radiation of phyla.</title>
        <authorList>
            <person name="Brown C.T."/>
            <person name="Hug L.A."/>
            <person name="Thomas B.C."/>
            <person name="Sharon I."/>
            <person name="Castelle C.J."/>
            <person name="Singh A."/>
            <person name="Wilkins M.J."/>
            <person name="Williams K.H."/>
            <person name="Banfield J.F."/>
        </authorList>
    </citation>
    <scope>NUCLEOTIDE SEQUENCE [LARGE SCALE GENOMIC DNA]</scope>
</reference>
<protein>
    <submittedName>
        <fullName evidence="7">Membrane protein involved in the export of O-antigen and teichoic acid</fullName>
    </submittedName>
</protein>
<keyword evidence="3 6" id="KW-0812">Transmembrane</keyword>
<dbReference type="InterPro" id="IPR050833">
    <property type="entry name" value="Poly_Biosynth_Transport"/>
</dbReference>
<feature type="transmembrane region" description="Helical" evidence="6">
    <location>
        <begin position="198"/>
        <end position="220"/>
    </location>
</feature>
<dbReference type="AlphaFoldDB" id="A0A0G1CPG0"/>
<feature type="transmembrane region" description="Helical" evidence="6">
    <location>
        <begin position="138"/>
        <end position="157"/>
    </location>
</feature>
<evidence type="ECO:0000256" key="2">
    <source>
        <dbReference type="ARBA" id="ARBA00022475"/>
    </source>
</evidence>
<dbReference type="STRING" id="1618446.UV61_C0002G0170"/>
<feature type="transmembrane region" description="Helical" evidence="6">
    <location>
        <begin position="255"/>
        <end position="278"/>
    </location>
</feature>
<proteinExistence type="predicted"/>
<feature type="transmembrane region" description="Helical" evidence="6">
    <location>
        <begin position="313"/>
        <end position="336"/>
    </location>
</feature>
<keyword evidence="4 6" id="KW-1133">Transmembrane helix</keyword>
<organism evidence="7 8">
    <name type="scientific">Candidatus Gottesmanbacteria bacterium GW2011_GWB1_43_11</name>
    <dbReference type="NCBI Taxonomy" id="1618446"/>
    <lineage>
        <taxon>Bacteria</taxon>
        <taxon>Candidatus Gottesmaniibacteriota</taxon>
    </lineage>
</organism>
<gene>
    <name evidence="7" type="ORF">UV61_C0002G0170</name>
</gene>
<evidence type="ECO:0000313" key="8">
    <source>
        <dbReference type="Proteomes" id="UP000034050"/>
    </source>
</evidence>
<feature type="transmembrane region" description="Helical" evidence="6">
    <location>
        <begin position="72"/>
        <end position="94"/>
    </location>
</feature>
<dbReference type="Pfam" id="PF01943">
    <property type="entry name" value="Polysacc_synt"/>
    <property type="match status" value="1"/>
</dbReference>
<feature type="transmembrane region" description="Helical" evidence="6">
    <location>
        <begin position="348"/>
        <end position="369"/>
    </location>
</feature>
<evidence type="ECO:0000256" key="4">
    <source>
        <dbReference type="ARBA" id="ARBA00022989"/>
    </source>
</evidence>
<comment type="caution">
    <text evidence="7">The sequence shown here is derived from an EMBL/GenBank/DDBJ whole genome shotgun (WGS) entry which is preliminary data.</text>
</comment>
<dbReference type="InterPro" id="IPR002797">
    <property type="entry name" value="Polysacc_synth"/>
</dbReference>